<keyword evidence="2" id="KW-1185">Reference proteome</keyword>
<sequence length="279" mass="31429">MTQQPFQLQHETYLNSPIWEKLNDELVVGFTTKNGGISCGDFHSLNLGLHVLDKPENVVLNRRRLADELNSPLENWICADQVHDSSIYKVSQSDRGKGILDYESAIRATDGLYTQEENLMLALCYADCVPLYFYEHEKKLIGTAHAGWKGTVKDIGGKMIQTWIKDEEADAASIYAIIGPSIGPCCYVVDDYVIEKVNQVIRTTDALPYHEVSAGQYSLDLKQLNKQLLIHAGVKEDRILTSSLCTSCESSKFFSHRRDSGSTGRMFSFIGLTRRRKQL</sequence>
<protein>
    <submittedName>
        <fullName evidence="1">Peptidoglycan editing factor PgeF</fullName>
    </submittedName>
</protein>
<name>A0ACD4RGV2_9BACI</name>
<gene>
    <name evidence="1" type="primary">pgeF</name>
    <name evidence="1" type="ORF">QLQ22_10590</name>
</gene>
<dbReference type="Proteomes" id="UP001226091">
    <property type="component" value="Chromosome"/>
</dbReference>
<proteinExistence type="predicted"/>
<dbReference type="EMBL" id="CP126116">
    <property type="protein sequence ID" value="WHZ59743.1"/>
    <property type="molecule type" value="Genomic_DNA"/>
</dbReference>
<evidence type="ECO:0000313" key="2">
    <source>
        <dbReference type="Proteomes" id="UP001226091"/>
    </source>
</evidence>
<evidence type="ECO:0000313" key="1">
    <source>
        <dbReference type="EMBL" id="WHZ59743.1"/>
    </source>
</evidence>
<reference evidence="2" key="1">
    <citation type="journal article" date="2025" name="Aquaculture">
        <title>Assessment of the bioflocculant production and safety properties of Metabacillus hrfriensis sp. nov. based on phenotypic and whole-genome sequencing analysis.</title>
        <authorList>
            <person name="Zhang R."/>
            <person name="Zhao Z."/>
            <person name="Luo L."/>
            <person name="Wang S."/>
            <person name="Guo K."/>
            <person name="Xu W."/>
        </authorList>
    </citation>
    <scope>NUCLEOTIDE SEQUENCE [LARGE SCALE GENOMIC DNA]</scope>
    <source>
        <strain evidence="2">CT-WN-B3</strain>
    </source>
</reference>
<organism evidence="1 2">
    <name type="scientific">Metabacillus hrfriensis</name>
    <dbReference type="NCBI Taxonomy" id="3048891"/>
    <lineage>
        <taxon>Bacteria</taxon>
        <taxon>Bacillati</taxon>
        <taxon>Bacillota</taxon>
        <taxon>Bacilli</taxon>
        <taxon>Bacillales</taxon>
        <taxon>Bacillaceae</taxon>
        <taxon>Metabacillus</taxon>
    </lineage>
</organism>
<accession>A0ACD4RGV2</accession>